<comment type="subcellular location">
    <subcellularLocation>
        <location evidence="1">Membrane</location>
        <topology evidence="1">Multi-pass membrane protein</topology>
    </subcellularLocation>
</comment>
<keyword evidence="5" id="KW-0863">Zinc-finger</keyword>
<keyword evidence="2" id="KW-0808">Transferase</keyword>
<evidence type="ECO:0000256" key="8">
    <source>
        <dbReference type="ARBA" id="ARBA00022989"/>
    </source>
</evidence>
<dbReference type="STRING" id="131310.A0A0N4ZA32"/>
<feature type="transmembrane region" description="Helical" evidence="10">
    <location>
        <begin position="188"/>
        <end position="210"/>
    </location>
</feature>
<dbReference type="SUPFAM" id="SSF57850">
    <property type="entry name" value="RING/U-box"/>
    <property type="match status" value="1"/>
</dbReference>
<evidence type="ECO:0000259" key="11">
    <source>
        <dbReference type="PROSITE" id="PS51292"/>
    </source>
</evidence>
<feature type="domain" description="RING-CH-type" evidence="11">
    <location>
        <begin position="69"/>
        <end position="127"/>
    </location>
</feature>
<dbReference type="Pfam" id="PF12906">
    <property type="entry name" value="RINGv"/>
    <property type="match status" value="1"/>
</dbReference>
<name>A0A0N4ZA32_PARTI</name>
<dbReference type="GO" id="GO:0008270">
    <property type="term" value="F:zinc ion binding"/>
    <property type="evidence" value="ECO:0007669"/>
    <property type="project" value="UniProtKB-KW"/>
</dbReference>
<dbReference type="GO" id="GO:0004842">
    <property type="term" value="F:ubiquitin-protein transferase activity"/>
    <property type="evidence" value="ECO:0007669"/>
    <property type="project" value="TreeGrafter"/>
</dbReference>
<dbReference type="AlphaFoldDB" id="A0A0N4ZA32"/>
<evidence type="ECO:0000313" key="13">
    <source>
        <dbReference type="WBParaSite" id="PTRK_0000423900.2"/>
    </source>
</evidence>
<dbReference type="WBParaSite" id="PTRK_0000423900.2">
    <property type="protein sequence ID" value="PTRK_0000423900.2"/>
    <property type="gene ID" value="PTRK_0000423900"/>
</dbReference>
<keyword evidence="7" id="KW-0862">Zinc</keyword>
<dbReference type="InterPro" id="IPR011016">
    <property type="entry name" value="Znf_RING-CH"/>
</dbReference>
<evidence type="ECO:0000256" key="2">
    <source>
        <dbReference type="ARBA" id="ARBA00022679"/>
    </source>
</evidence>
<keyword evidence="3 10" id="KW-0812">Transmembrane</keyword>
<keyword evidence="4" id="KW-0479">Metal-binding</keyword>
<evidence type="ECO:0000256" key="10">
    <source>
        <dbReference type="SAM" id="Phobius"/>
    </source>
</evidence>
<sequence length="235" mass="27230">MTKKLNERLNTSAPAYIDLTKEENDKTPYSKTLCKEKSICFKEPKKEYSVTFTNKINSSLGSNHIAYELYNEGDQMCRICHSETGILISPCVCHGSMGCMHDECLMEWIKHSGNSVCELCGKKYKAEKKLIWNITKWSTPQISGLVYFKVMVLILNIFLLRNCINILKGNNFVKRIFKMSLFPTSKDMIAIFVIILSIVLMLRILGYFLIEIVEYLNKQKVYKFIDYKGKENIQK</sequence>
<keyword evidence="6" id="KW-0833">Ubl conjugation pathway</keyword>
<evidence type="ECO:0000256" key="6">
    <source>
        <dbReference type="ARBA" id="ARBA00022786"/>
    </source>
</evidence>
<proteinExistence type="predicted"/>
<dbReference type="GO" id="GO:0016567">
    <property type="term" value="P:protein ubiquitination"/>
    <property type="evidence" value="ECO:0007669"/>
    <property type="project" value="TreeGrafter"/>
</dbReference>
<feature type="transmembrane region" description="Helical" evidence="10">
    <location>
        <begin position="146"/>
        <end position="168"/>
    </location>
</feature>
<evidence type="ECO:0000256" key="7">
    <source>
        <dbReference type="ARBA" id="ARBA00022833"/>
    </source>
</evidence>
<organism evidence="12 13">
    <name type="scientific">Parastrongyloides trichosuri</name>
    <name type="common">Possum-specific nematode worm</name>
    <dbReference type="NCBI Taxonomy" id="131310"/>
    <lineage>
        <taxon>Eukaryota</taxon>
        <taxon>Metazoa</taxon>
        <taxon>Ecdysozoa</taxon>
        <taxon>Nematoda</taxon>
        <taxon>Chromadorea</taxon>
        <taxon>Rhabditida</taxon>
        <taxon>Tylenchina</taxon>
        <taxon>Panagrolaimomorpha</taxon>
        <taxon>Strongyloidoidea</taxon>
        <taxon>Strongyloididae</taxon>
        <taxon>Parastrongyloides</taxon>
    </lineage>
</organism>
<dbReference type="PANTHER" id="PTHR46065:SF3">
    <property type="entry name" value="FI20425P1"/>
    <property type="match status" value="1"/>
</dbReference>
<protein>
    <submittedName>
        <fullName evidence="13">RING-CH-type domain-containing protein</fullName>
    </submittedName>
</protein>
<keyword evidence="12" id="KW-1185">Reference proteome</keyword>
<dbReference type="SMART" id="SM00744">
    <property type="entry name" value="RINGv"/>
    <property type="match status" value="1"/>
</dbReference>
<dbReference type="InterPro" id="IPR013083">
    <property type="entry name" value="Znf_RING/FYVE/PHD"/>
</dbReference>
<evidence type="ECO:0000256" key="1">
    <source>
        <dbReference type="ARBA" id="ARBA00004141"/>
    </source>
</evidence>
<dbReference type="Gene3D" id="3.30.40.10">
    <property type="entry name" value="Zinc/RING finger domain, C3HC4 (zinc finger)"/>
    <property type="match status" value="1"/>
</dbReference>
<evidence type="ECO:0000256" key="4">
    <source>
        <dbReference type="ARBA" id="ARBA00022723"/>
    </source>
</evidence>
<dbReference type="PANTHER" id="PTHR46065">
    <property type="entry name" value="E3 UBIQUITIN-PROTEIN LIGASE MARCH 2/3 FAMILY MEMBER"/>
    <property type="match status" value="1"/>
</dbReference>
<dbReference type="GO" id="GO:0016020">
    <property type="term" value="C:membrane"/>
    <property type="evidence" value="ECO:0007669"/>
    <property type="project" value="UniProtKB-SubCell"/>
</dbReference>
<dbReference type="PROSITE" id="PS51292">
    <property type="entry name" value="ZF_RING_CH"/>
    <property type="match status" value="1"/>
</dbReference>
<keyword evidence="9 10" id="KW-0472">Membrane</keyword>
<evidence type="ECO:0000256" key="5">
    <source>
        <dbReference type="ARBA" id="ARBA00022771"/>
    </source>
</evidence>
<keyword evidence="8 10" id="KW-1133">Transmembrane helix</keyword>
<dbReference type="Proteomes" id="UP000038045">
    <property type="component" value="Unplaced"/>
</dbReference>
<evidence type="ECO:0000256" key="3">
    <source>
        <dbReference type="ARBA" id="ARBA00022692"/>
    </source>
</evidence>
<accession>A0A0N4ZA32</accession>
<evidence type="ECO:0000256" key="9">
    <source>
        <dbReference type="ARBA" id="ARBA00023136"/>
    </source>
</evidence>
<evidence type="ECO:0000313" key="12">
    <source>
        <dbReference type="Proteomes" id="UP000038045"/>
    </source>
</evidence>
<reference evidence="13" key="1">
    <citation type="submission" date="2017-02" db="UniProtKB">
        <authorList>
            <consortium name="WormBaseParasite"/>
        </authorList>
    </citation>
    <scope>IDENTIFICATION</scope>
</reference>